<dbReference type="Gene3D" id="3.30.1050.10">
    <property type="entry name" value="SCP2 sterol-binding domain"/>
    <property type="match status" value="1"/>
</dbReference>
<dbReference type="Pfam" id="PF02036">
    <property type="entry name" value="SCP2"/>
    <property type="match status" value="1"/>
</dbReference>
<dbReference type="EMBL" id="JBHUGI010000004">
    <property type="protein sequence ID" value="MFD1926825.1"/>
    <property type="molecule type" value="Genomic_DNA"/>
</dbReference>
<evidence type="ECO:0000256" key="2">
    <source>
        <dbReference type="ARBA" id="ARBA00022857"/>
    </source>
</evidence>
<dbReference type="PANTHER" id="PTHR42808">
    <property type="entry name" value="HYDROXYSTEROID DEHYDROGENASE-LIKE PROTEIN 2"/>
    <property type="match status" value="1"/>
</dbReference>
<evidence type="ECO:0000256" key="3">
    <source>
        <dbReference type="ARBA" id="ARBA00023002"/>
    </source>
</evidence>
<feature type="domain" description="SCP2" evidence="4">
    <location>
        <begin position="16"/>
        <end position="113"/>
    </location>
</feature>
<gene>
    <name evidence="5" type="ORF">ACFSFY_01890</name>
</gene>
<accession>A0ABW4SBS0</accession>
<evidence type="ECO:0000313" key="6">
    <source>
        <dbReference type="Proteomes" id="UP001597218"/>
    </source>
</evidence>
<keyword evidence="3" id="KW-0560">Oxidoreductase</keyword>
<protein>
    <submittedName>
        <fullName evidence="5">SCP2 sterol-binding domain-containing protein</fullName>
    </submittedName>
</protein>
<comment type="caution">
    <text evidence="5">The sequence shown here is derived from an EMBL/GenBank/DDBJ whole genome shotgun (WGS) entry which is preliminary data.</text>
</comment>
<dbReference type="InterPro" id="IPR051935">
    <property type="entry name" value="HSDL2"/>
</dbReference>
<comment type="similarity">
    <text evidence="1">Belongs to the short-chain dehydrogenases/reductases (SDR) family.</text>
</comment>
<dbReference type="Proteomes" id="UP001597218">
    <property type="component" value="Unassembled WGS sequence"/>
</dbReference>
<proteinExistence type="inferred from homology"/>
<organism evidence="5 6">
    <name type="scientific">Sporosarcina siberiensis</name>
    <dbReference type="NCBI Taxonomy" id="1365606"/>
    <lineage>
        <taxon>Bacteria</taxon>
        <taxon>Bacillati</taxon>
        <taxon>Bacillota</taxon>
        <taxon>Bacilli</taxon>
        <taxon>Bacillales</taxon>
        <taxon>Caryophanaceae</taxon>
        <taxon>Sporosarcina</taxon>
    </lineage>
</organism>
<evidence type="ECO:0000259" key="4">
    <source>
        <dbReference type="Pfam" id="PF02036"/>
    </source>
</evidence>
<name>A0ABW4SBS0_9BACL</name>
<dbReference type="InterPro" id="IPR036527">
    <property type="entry name" value="SCP2_sterol-bd_dom_sf"/>
</dbReference>
<dbReference type="InterPro" id="IPR003033">
    <property type="entry name" value="SCP2_sterol-bd_dom"/>
</dbReference>
<evidence type="ECO:0000313" key="5">
    <source>
        <dbReference type="EMBL" id="MFD1926825.1"/>
    </source>
</evidence>
<sequence>MTLNFDEMEMTAIWNEINSKLNEEPGPIEEIHTSYSFDLSGDDGGLFGLRIADGKAETLIGDPGEVDCALSMSVKDFKKLLAGNLNSTASYMLGKLKVKGNLGHALKLESLLKKYTF</sequence>
<dbReference type="PANTHER" id="PTHR42808:SF3">
    <property type="entry name" value="HYDROXYSTEROID DEHYDROGENASE-LIKE PROTEIN 2"/>
    <property type="match status" value="1"/>
</dbReference>
<evidence type="ECO:0000256" key="1">
    <source>
        <dbReference type="ARBA" id="ARBA00006484"/>
    </source>
</evidence>
<keyword evidence="2" id="KW-0521">NADP</keyword>
<dbReference type="SUPFAM" id="SSF55718">
    <property type="entry name" value="SCP-like"/>
    <property type="match status" value="1"/>
</dbReference>
<dbReference type="RefSeq" id="WP_381535480.1">
    <property type="nucleotide sequence ID" value="NZ_JBHUGI010000004.1"/>
</dbReference>
<reference evidence="6" key="1">
    <citation type="journal article" date="2019" name="Int. J. Syst. Evol. Microbiol.">
        <title>The Global Catalogue of Microorganisms (GCM) 10K type strain sequencing project: providing services to taxonomists for standard genome sequencing and annotation.</title>
        <authorList>
            <consortium name="The Broad Institute Genomics Platform"/>
            <consortium name="The Broad Institute Genome Sequencing Center for Infectious Disease"/>
            <person name="Wu L."/>
            <person name="Ma J."/>
        </authorList>
    </citation>
    <scope>NUCLEOTIDE SEQUENCE [LARGE SCALE GENOMIC DNA]</scope>
    <source>
        <strain evidence="6">CGMCC 4.7177</strain>
    </source>
</reference>
<keyword evidence="6" id="KW-1185">Reference proteome</keyword>